<dbReference type="SUPFAM" id="SSF50022">
    <property type="entry name" value="ISP domain"/>
    <property type="match status" value="1"/>
</dbReference>
<dbReference type="FunFam" id="2.102.10.10:FF:000006">
    <property type="entry name" value="Menaquinol-cytochrome c reductase, iron-sulfur subunit"/>
    <property type="match status" value="1"/>
</dbReference>
<evidence type="ECO:0000256" key="12">
    <source>
        <dbReference type="ARBA" id="ARBA00064458"/>
    </source>
</evidence>
<dbReference type="Gene3D" id="2.102.10.10">
    <property type="entry name" value="Rieske [2Fe-2S] iron-sulphur domain"/>
    <property type="match status" value="1"/>
</dbReference>
<comment type="function">
    <text evidence="11">Component of the menaquinol:cytochrome c reductase complex. The Rieske protein is a high potential 2Fe-2S protein.</text>
</comment>
<dbReference type="InterPro" id="IPR014349">
    <property type="entry name" value="Rieske_Fe-S_prot"/>
</dbReference>
<dbReference type="CDD" id="cd03467">
    <property type="entry name" value="Rieske"/>
    <property type="match status" value="1"/>
</dbReference>
<evidence type="ECO:0000256" key="16">
    <source>
        <dbReference type="SAM" id="MobiDB-lite"/>
    </source>
</evidence>
<name>A0A229UX96_9BACL</name>
<evidence type="ECO:0000256" key="7">
    <source>
        <dbReference type="ARBA" id="ARBA00023004"/>
    </source>
</evidence>
<feature type="domain" description="Rieske" evidence="18">
    <location>
        <begin position="101"/>
        <end position="172"/>
    </location>
</feature>
<feature type="transmembrane region" description="Helical" evidence="17">
    <location>
        <begin position="27"/>
        <end position="52"/>
    </location>
</feature>
<dbReference type="AlphaFoldDB" id="A0A229UX96"/>
<dbReference type="GO" id="GO:0051537">
    <property type="term" value="F:2 iron, 2 sulfur cluster binding"/>
    <property type="evidence" value="ECO:0007669"/>
    <property type="project" value="UniProtKB-KW"/>
</dbReference>
<evidence type="ECO:0000313" key="20">
    <source>
        <dbReference type="Proteomes" id="UP000215509"/>
    </source>
</evidence>
<evidence type="ECO:0000256" key="17">
    <source>
        <dbReference type="SAM" id="Phobius"/>
    </source>
</evidence>
<dbReference type="Gene3D" id="1.20.5.700">
    <property type="entry name" value="Single helix bin"/>
    <property type="match status" value="1"/>
</dbReference>
<keyword evidence="20" id="KW-1185">Reference proteome</keyword>
<evidence type="ECO:0000313" key="19">
    <source>
        <dbReference type="EMBL" id="OXM88048.1"/>
    </source>
</evidence>
<comment type="similarity">
    <text evidence="1">Belongs to the Rieske iron-sulfur protein family.</text>
</comment>
<evidence type="ECO:0000256" key="11">
    <source>
        <dbReference type="ARBA" id="ARBA00055683"/>
    </source>
</evidence>
<accession>A0A229UX96</accession>
<feature type="region of interest" description="Disordered" evidence="16">
    <location>
        <begin position="1"/>
        <end position="22"/>
    </location>
</feature>
<organism evidence="19 20">
    <name type="scientific">Paenibacillus rigui</name>
    <dbReference type="NCBI Taxonomy" id="554312"/>
    <lineage>
        <taxon>Bacteria</taxon>
        <taxon>Bacillati</taxon>
        <taxon>Bacillota</taxon>
        <taxon>Bacilli</taxon>
        <taxon>Bacillales</taxon>
        <taxon>Paenibacillaceae</taxon>
        <taxon>Paenibacillus</taxon>
    </lineage>
</organism>
<keyword evidence="9" id="KW-1015">Disulfide bond</keyword>
<evidence type="ECO:0000256" key="10">
    <source>
        <dbReference type="ARBA" id="ARBA00034078"/>
    </source>
</evidence>
<dbReference type="PANTHER" id="PTHR10134">
    <property type="entry name" value="CYTOCHROME B-C1 COMPLEX SUBUNIT RIESKE, MITOCHONDRIAL"/>
    <property type="match status" value="1"/>
</dbReference>
<evidence type="ECO:0000256" key="8">
    <source>
        <dbReference type="ARBA" id="ARBA00023014"/>
    </source>
</evidence>
<keyword evidence="6" id="KW-0560">Oxidoreductase</keyword>
<evidence type="ECO:0000256" key="13">
    <source>
        <dbReference type="ARBA" id="ARBA00067741"/>
    </source>
</evidence>
<evidence type="ECO:0000256" key="2">
    <source>
        <dbReference type="ARBA" id="ARBA00022448"/>
    </source>
</evidence>
<evidence type="ECO:0000256" key="3">
    <source>
        <dbReference type="ARBA" id="ARBA00022714"/>
    </source>
</evidence>
<evidence type="ECO:0000256" key="15">
    <source>
        <dbReference type="ARBA" id="ARBA00076330"/>
    </source>
</evidence>
<evidence type="ECO:0000256" key="1">
    <source>
        <dbReference type="ARBA" id="ARBA00010651"/>
    </source>
</evidence>
<dbReference type="Pfam" id="PF00355">
    <property type="entry name" value="Rieske"/>
    <property type="match status" value="1"/>
</dbReference>
<dbReference type="InterPro" id="IPR017941">
    <property type="entry name" value="Rieske_2Fe-2S"/>
</dbReference>
<dbReference type="PROSITE" id="PS51318">
    <property type="entry name" value="TAT"/>
    <property type="match status" value="1"/>
</dbReference>
<dbReference type="PRINTS" id="PR00162">
    <property type="entry name" value="RIESKE"/>
</dbReference>
<keyword evidence="4" id="KW-0479">Metal-binding</keyword>
<dbReference type="InterPro" id="IPR036922">
    <property type="entry name" value="Rieske_2Fe-2S_sf"/>
</dbReference>
<evidence type="ECO:0000259" key="18">
    <source>
        <dbReference type="PROSITE" id="PS51296"/>
    </source>
</evidence>
<keyword evidence="17" id="KW-0472">Membrane</keyword>
<keyword evidence="7" id="KW-0408">Iron</keyword>
<keyword evidence="17" id="KW-1133">Transmembrane helix</keyword>
<dbReference type="InterPro" id="IPR005805">
    <property type="entry name" value="Rieske_Fe-S_prot_C"/>
</dbReference>
<keyword evidence="2" id="KW-0813">Transport</keyword>
<comment type="caution">
    <text evidence="19">The sequence shown here is derived from an EMBL/GenBank/DDBJ whole genome shotgun (WGS) entry which is preliminary data.</text>
</comment>
<dbReference type="OrthoDB" id="9767869at2"/>
<reference evidence="19 20" key="1">
    <citation type="submission" date="2017-07" db="EMBL/GenBank/DDBJ databases">
        <title>Genome sequencing and assembly of Paenibacillus rigui.</title>
        <authorList>
            <person name="Mayilraj S."/>
        </authorList>
    </citation>
    <scope>NUCLEOTIDE SEQUENCE [LARGE SCALE GENOMIC DNA]</scope>
    <source>
        <strain evidence="19 20">JCM 16352</strain>
    </source>
</reference>
<dbReference type="GO" id="GO:0016705">
    <property type="term" value="F:oxidoreductase activity, acting on paired donors, with incorporation or reduction of molecular oxygen"/>
    <property type="evidence" value="ECO:0007669"/>
    <property type="project" value="UniProtKB-ARBA"/>
</dbReference>
<dbReference type="RefSeq" id="WP_094013295.1">
    <property type="nucleotide sequence ID" value="NZ_NMQW01000002.1"/>
</dbReference>
<keyword evidence="8" id="KW-0411">Iron-sulfur</keyword>
<keyword evidence="5" id="KW-0249">Electron transport</keyword>
<protein>
    <recommendedName>
        <fullName evidence="13">Menaquinol:cytochrome c reductase iron-sulfur subunit</fullName>
    </recommendedName>
    <alternativeName>
        <fullName evidence="15">Cytochrome bc complex, iron-sulfur subunit</fullName>
    </alternativeName>
    <alternativeName>
        <fullName evidence="14">Rieske iron-sulfur protein QcrA</fullName>
    </alternativeName>
</protein>
<keyword evidence="3" id="KW-0001">2Fe-2S</keyword>
<dbReference type="GO" id="GO:0004497">
    <property type="term" value="F:monooxygenase activity"/>
    <property type="evidence" value="ECO:0007669"/>
    <property type="project" value="UniProtKB-ARBA"/>
</dbReference>
<evidence type="ECO:0000256" key="9">
    <source>
        <dbReference type="ARBA" id="ARBA00023157"/>
    </source>
</evidence>
<evidence type="ECO:0000256" key="5">
    <source>
        <dbReference type="ARBA" id="ARBA00022982"/>
    </source>
</evidence>
<dbReference type="InterPro" id="IPR006311">
    <property type="entry name" value="TAT_signal"/>
</dbReference>
<proteinExistence type="inferred from homology"/>
<dbReference type="EMBL" id="NMQW01000002">
    <property type="protein sequence ID" value="OXM88048.1"/>
    <property type="molecule type" value="Genomic_DNA"/>
</dbReference>
<comment type="subunit">
    <text evidence="12">The main subunits of the menaquinol:cytochrome c complex are a Rieske-type iron-sulfur protein (QcrA), a cytochrome b (QcrB) and a cytochrome c (QcrC).</text>
</comment>
<evidence type="ECO:0000256" key="6">
    <source>
        <dbReference type="ARBA" id="ARBA00023002"/>
    </source>
</evidence>
<dbReference type="Proteomes" id="UP000215509">
    <property type="component" value="Unassembled WGS sequence"/>
</dbReference>
<gene>
    <name evidence="19" type="ORF">CF651_02845</name>
</gene>
<comment type="cofactor">
    <cofactor evidence="10">
        <name>[2Fe-2S] cluster</name>
        <dbReference type="ChEBI" id="CHEBI:190135"/>
    </cofactor>
</comment>
<dbReference type="PROSITE" id="PS51296">
    <property type="entry name" value="RIESKE"/>
    <property type="match status" value="1"/>
</dbReference>
<sequence>MSEHNNQDAQHQGEKPVKRREMSRRQFLSYTLGGATAFMGAGMLVPMVRFAVDPVLQPKSKADWVKVVETGQITNEPKSFKFKVHQVDGWFENDAELEAWISKDKDGNLFALNPTCKHLGCTVNWNANPEYKDQYFCPCHGAHYTVDGKNLAVAPAPLDQYDLKVENGFVYVGQLGPNKRVK</sequence>
<dbReference type="GO" id="GO:0046872">
    <property type="term" value="F:metal ion binding"/>
    <property type="evidence" value="ECO:0007669"/>
    <property type="project" value="UniProtKB-KW"/>
</dbReference>
<evidence type="ECO:0000256" key="14">
    <source>
        <dbReference type="ARBA" id="ARBA00075320"/>
    </source>
</evidence>
<dbReference type="GO" id="GO:0016020">
    <property type="term" value="C:membrane"/>
    <property type="evidence" value="ECO:0007669"/>
    <property type="project" value="InterPro"/>
</dbReference>
<evidence type="ECO:0000256" key="4">
    <source>
        <dbReference type="ARBA" id="ARBA00022723"/>
    </source>
</evidence>
<keyword evidence="17" id="KW-0812">Transmembrane</keyword>